<gene>
    <name evidence="2" type="ORF">HMPREF0179_01979</name>
</gene>
<dbReference type="Gene3D" id="3.20.20.210">
    <property type="match status" value="1"/>
</dbReference>
<protein>
    <submittedName>
        <fullName evidence="2">5-methyltetrahydropteroyltriglutamate-homocysteine methyltransferase</fullName>
    </submittedName>
</protein>
<keyword evidence="3" id="KW-1185">Reference proteome</keyword>
<organism evidence="2 3">
    <name type="scientific">Bilophila wadsworthia (strain 3_1_6)</name>
    <dbReference type="NCBI Taxonomy" id="563192"/>
    <lineage>
        <taxon>Bacteria</taxon>
        <taxon>Pseudomonadati</taxon>
        <taxon>Thermodesulfobacteriota</taxon>
        <taxon>Desulfovibrionia</taxon>
        <taxon>Desulfovibrionales</taxon>
        <taxon>Desulfovibrionaceae</taxon>
        <taxon>Bilophila</taxon>
    </lineage>
</organism>
<dbReference type="AlphaFoldDB" id="E5Y715"/>
<reference evidence="2 3" key="2">
    <citation type="submission" date="2013-04" db="EMBL/GenBank/DDBJ databases">
        <title>The Genome Sequence of Bilophila wadsworthia 3_1_6.</title>
        <authorList>
            <consortium name="The Broad Institute Genomics Platform"/>
            <person name="Earl A."/>
            <person name="Ward D."/>
            <person name="Feldgarden M."/>
            <person name="Gevers D."/>
            <person name="Sibley C."/>
            <person name="Strauss J."/>
            <person name="Allen-Vercoe E."/>
            <person name="Walker B."/>
            <person name="Young S."/>
            <person name="Zeng Q."/>
            <person name="Gargeya S."/>
            <person name="Fitzgerald M."/>
            <person name="Haas B."/>
            <person name="Abouelleil A."/>
            <person name="Allen A.W."/>
            <person name="Alvarado L."/>
            <person name="Arachchi H.M."/>
            <person name="Berlin A.M."/>
            <person name="Chapman S.B."/>
            <person name="Gainer-Dewar J."/>
            <person name="Goldberg J."/>
            <person name="Griggs A."/>
            <person name="Gujja S."/>
            <person name="Hansen M."/>
            <person name="Howarth C."/>
            <person name="Imamovic A."/>
            <person name="Ireland A."/>
            <person name="Larimer J."/>
            <person name="McCowan C."/>
            <person name="Murphy C."/>
            <person name="Pearson M."/>
            <person name="Poon T.W."/>
            <person name="Priest M."/>
            <person name="Roberts A."/>
            <person name="Saif S."/>
            <person name="Shea T."/>
            <person name="Sisk P."/>
            <person name="Sykes S."/>
            <person name="Wortman J."/>
            <person name="Nusbaum C."/>
            <person name="Birren B."/>
        </authorList>
    </citation>
    <scope>NUCLEOTIDE SEQUENCE [LARGE SCALE GENOMIC DNA]</scope>
    <source>
        <strain evidence="2 3">3_1_6</strain>
    </source>
</reference>
<keyword evidence="2" id="KW-0808">Transferase</keyword>
<dbReference type="STRING" id="563192.HMPREF0179_01979"/>
<dbReference type="InterPro" id="IPR013215">
    <property type="entry name" value="Cbl-indep_Met_Synth_N"/>
</dbReference>
<reference evidence="2 3" key="1">
    <citation type="submission" date="2010-10" db="EMBL/GenBank/DDBJ databases">
        <authorList>
            <consortium name="The Broad Institute Genome Sequencing Platform"/>
            <person name="Ward D."/>
            <person name="Earl A."/>
            <person name="Feldgarden M."/>
            <person name="Young S.K."/>
            <person name="Gargeya S."/>
            <person name="Zeng Q."/>
            <person name="Alvarado L."/>
            <person name="Berlin A."/>
            <person name="Bochicchio J."/>
            <person name="Chapman S.B."/>
            <person name="Chen Z."/>
            <person name="Freedman E."/>
            <person name="Gellesch M."/>
            <person name="Goldberg J."/>
            <person name="Griggs A."/>
            <person name="Gujja S."/>
            <person name="Heilman E."/>
            <person name="Heiman D."/>
            <person name="Howarth C."/>
            <person name="Mehta T."/>
            <person name="Neiman D."/>
            <person name="Pearson M."/>
            <person name="Roberts A."/>
            <person name="Saif S."/>
            <person name="Shea T."/>
            <person name="Shenoy N."/>
            <person name="Sisk P."/>
            <person name="Stolte C."/>
            <person name="Sykes S."/>
            <person name="White J."/>
            <person name="Yandava C."/>
            <person name="Allen-Vercoe E."/>
            <person name="Sibley C."/>
            <person name="Ambrose C.E."/>
            <person name="Strauss J."/>
            <person name="Daigneault M."/>
            <person name="Haas B."/>
            <person name="Nusbaum C."/>
            <person name="Birren B."/>
        </authorList>
    </citation>
    <scope>NUCLEOTIDE SEQUENCE [LARGE SCALE GENOMIC DNA]</scope>
    <source>
        <strain evidence="2 3">3_1_6</strain>
    </source>
</reference>
<dbReference type="HOGENOM" id="CLU_2128636_0_0_7"/>
<evidence type="ECO:0000259" key="1">
    <source>
        <dbReference type="Pfam" id="PF08267"/>
    </source>
</evidence>
<accession>E5Y715</accession>
<dbReference type="SUPFAM" id="SSF51726">
    <property type="entry name" value="UROD/MetE-like"/>
    <property type="match status" value="1"/>
</dbReference>
<keyword evidence="2" id="KW-0489">Methyltransferase</keyword>
<dbReference type="InterPro" id="IPR038071">
    <property type="entry name" value="UROD/MetE-like_sf"/>
</dbReference>
<feature type="domain" description="Cobalamin-independent methionine synthase MetE N-terminal" evidence="1">
    <location>
        <begin position="2"/>
        <end position="111"/>
    </location>
</feature>
<dbReference type="eggNOG" id="COG0620">
    <property type="taxonomic scope" value="Bacteria"/>
</dbReference>
<dbReference type="Pfam" id="PF08267">
    <property type="entry name" value="Meth_synt_1"/>
    <property type="match status" value="1"/>
</dbReference>
<evidence type="ECO:0000313" key="3">
    <source>
        <dbReference type="Proteomes" id="UP000006034"/>
    </source>
</evidence>
<dbReference type="GO" id="GO:0008652">
    <property type="term" value="P:amino acid biosynthetic process"/>
    <property type="evidence" value="ECO:0007669"/>
    <property type="project" value="InterPro"/>
</dbReference>
<dbReference type="GO" id="GO:0008270">
    <property type="term" value="F:zinc ion binding"/>
    <property type="evidence" value="ECO:0007669"/>
    <property type="project" value="InterPro"/>
</dbReference>
<dbReference type="EMBL" id="ADCP02000001">
    <property type="protein sequence ID" value="EFV44206.1"/>
    <property type="molecule type" value="Genomic_DNA"/>
</dbReference>
<name>E5Y715_BILW3</name>
<dbReference type="GO" id="GO:0032259">
    <property type="term" value="P:methylation"/>
    <property type="evidence" value="ECO:0007669"/>
    <property type="project" value="UniProtKB-KW"/>
</dbReference>
<dbReference type="PANTHER" id="PTHR30519">
    <property type="entry name" value="5-METHYLTETRAHYDROPTEROYLTRIGLUTAMATE--HOMOCYSTEINE METHYLTRANSFERASE"/>
    <property type="match status" value="1"/>
</dbReference>
<dbReference type="Proteomes" id="UP000006034">
    <property type="component" value="Unassembled WGS sequence"/>
</dbReference>
<proteinExistence type="predicted"/>
<evidence type="ECO:0000313" key="2">
    <source>
        <dbReference type="EMBL" id="EFV44206.1"/>
    </source>
</evidence>
<comment type="caution">
    <text evidence="2">The sequence shown here is derived from an EMBL/GenBank/DDBJ whole genome shotgun (WGS) entry which is preliminary data.</text>
</comment>
<dbReference type="GO" id="GO:0003871">
    <property type="term" value="F:5-methyltetrahydropteroyltriglutamate-homocysteine S-methyltransferase activity"/>
    <property type="evidence" value="ECO:0007669"/>
    <property type="project" value="InterPro"/>
</dbReference>
<sequence length="113" mass="12700">MGDFSFCDFLDLTIALGTVTYIFRNVGSAFDTYFVMTRGDGSRNIPVMEMTKWLNTKYHYIVLELSSNQTFQPSLEWLENDDALAGQLGFHAKPVLPGPITNLPLSKDKTEVS</sequence>